<reference evidence="2" key="1">
    <citation type="journal article" date="2020" name="Gene">
        <title>Isolation, identification, expression and subcellular localization of PPARG gene in buffalo mammary gland.</title>
        <authorList>
            <person name="Zhou F."/>
            <person name="Teng X."/>
            <person name="Wang P."/>
            <person name="Zhang Y."/>
            <person name="Miao Y."/>
        </authorList>
    </citation>
    <scope>NUCLEOTIDE SEQUENCE</scope>
    <source>
        <tissue evidence="2">Mammary gland</tissue>
    </source>
</reference>
<sequence>MNYVGQLAGQVFVTVKELYKGLNPATLSGCIDIIVVRQPNGSLQCSPFHVRFGKMGVLRSREKVVDIEINGESVDLHMKLGDNGEAFFVQETDNDQLPSRVQLFVTPWTAAHQASLSLTISWILPKFISIESMMPSNHLVLCRPLLLLPSIFPSIRVLSNESAVCIRR</sequence>
<dbReference type="GO" id="GO:0003713">
    <property type="term" value="F:transcription coactivator activity"/>
    <property type="evidence" value="ECO:0007669"/>
    <property type="project" value="TreeGrafter"/>
</dbReference>
<dbReference type="GO" id="GO:0005634">
    <property type="term" value="C:nucleus"/>
    <property type="evidence" value="ECO:0007669"/>
    <property type="project" value="TreeGrafter"/>
</dbReference>
<dbReference type="PANTHER" id="PTHR12181:SF10">
    <property type="entry name" value="PHOSPHATIDATE PHOSPHATASE LPIN1"/>
    <property type="match status" value="1"/>
</dbReference>
<dbReference type="GO" id="GO:0009062">
    <property type="term" value="P:fatty acid catabolic process"/>
    <property type="evidence" value="ECO:0007669"/>
    <property type="project" value="TreeGrafter"/>
</dbReference>
<proteinExistence type="evidence at transcript level"/>
<dbReference type="GO" id="GO:0019432">
    <property type="term" value="P:triglyceride biosynthetic process"/>
    <property type="evidence" value="ECO:0007669"/>
    <property type="project" value="TreeGrafter"/>
</dbReference>
<organism evidence="2">
    <name type="scientific">Bubalus bubalis</name>
    <name type="common">Domestic water buffalo</name>
    <dbReference type="NCBI Taxonomy" id="89462"/>
    <lineage>
        <taxon>Eukaryota</taxon>
        <taxon>Metazoa</taxon>
        <taxon>Chordata</taxon>
        <taxon>Craniata</taxon>
        <taxon>Vertebrata</taxon>
        <taxon>Euteleostomi</taxon>
        <taxon>Mammalia</taxon>
        <taxon>Eutheria</taxon>
        <taxon>Laurasiatheria</taxon>
        <taxon>Artiodactyla</taxon>
        <taxon>Ruminantia</taxon>
        <taxon>Pecora</taxon>
        <taxon>Bovidae</taxon>
        <taxon>Bovinae</taxon>
        <taxon>Bubalus</taxon>
    </lineage>
</organism>
<dbReference type="AlphaFoldDB" id="A0A6M3RW14"/>
<name>A0A6M3RW14_BUBBU</name>
<dbReference type="GO" id="GO:0005741">
    <property type="term" value="C:mitochondrial outer membrane"/>
    <property type="evidence" value="ECO:0007669"/>
    <property type="project" value="TreeGrafter"/>
</dbReference>
<dbReference type="GO" id="GO:0032869">
    <property type="term" value="P:cellular response to insulin stimulus"/>
    <property type="evidence" value="ECO:0007669"/>
    <property type="project" value="TreeGrafter"/>
</dbReference>
<dbReference type="Pfam" id="PF04571">
    <property type="entry name" value="Lipin_N"/>
    <property type="match status" value="1"/>
</dbReference>
<dbReference type="GO" id="GO:0045944">
    <property type="term" value="P:positive regulation of transcription by RNA polymerase II"/>
    <property type="evidence" value="ECO:0007669"/>
    <property type="project" value="TreeGrafter"/>
</dbReference>
<dbReference type="EMBL" id="MN867682">
    <property type="protein sequence ID" value="QJD26173.1"/>
    <property type="molecule type" value="mRNA"/>
</dbReference>
<gene>
    <name evidence="2" type="primary">LPIN1_delta</name>
</gene>
<protein>
    <submittedName>
        <fullName evidence="2">Lipin 1 delta</fullName>
    </submittedName>
</protein>
<evidence type="ECO:0000259" key="1">
    <source>
        <dbReference type="Pfam" id="PF04571"/>
    </source>
</evidence>
<evidence type="ECO:0000313" key="2">
    <source>
        <dbReference type="EMBL" id="QJD26173.1"/>
    </source>
</evidence>
<feature type="domain" description="Lipin N-terminal" evidence="1">
    <location>
        <begin position="1"/>
        <end position="99"/>
    </location>
</feature>
<dbReference type="PANTHER" id="PTHR12181">
    <property type="entry name" value="LIPIN"/>
    <property type="match status" value="1"/>
</dbReference>
<dbReference type="InterPro" id="IPR026058">
    <property type="entry name" value="LIPIN"/>
</dbReference>
<dbReference type="InterPro" id="IPR007651">
    <property type="entry name" value="Lipin_N"/>
</dbReference>
<dbReference type="GO" id="GO:0008195">
    <property type="term" value="F:phosphatidate phosphatase activity"/>
    <property type="evidence" value="ECO:0007669"/>
    <property type="project" value="TreeGrafter"/>
</dbReference>
<accession>A0A6M3RW14</accession>